<dbReference type="Proteomes" id="UP000030751">
    <property type="component" value="Unassembled WGS sequence"/>
</dbReference>
<organism evidence="2">
    <name type="scientific">Fusarium oxysporum f. sp. pisi HDV247</name>
    <dbReference type="NCBI Taxonomy" id="1080344"/>
    <lineage>
        <taxon>Eukaryota</taxon>
        <taxon>Fungi</taxon>
        <taxon>Dikarya</taxon>
        <taxon>Ascomycota</taxon>
        <taxon>Pezizomycotina</taxon>
        <taxon>Sordariomycetes</taxon>
        <taxon>Hypocreomycetidae</taxon>
        <taxon>Hypocreales</taxon>
        <taxon>Nectriaceae</taxon>
        <taxon>Fusarium</taxon>
        <taxon>Fusarium oxysporum species complex</taxon>
    </lineage>
</organism>
<dbReference type="EMBL" id="JH651009">
    <property type="protein sequence ID" value="EXA31682.1"/>
    <property type="molecule type" value="Genomic_DNA"/>
</dbReference>
<name>W9NNV8_FUSOX</name>
<accession>W9NNV8</accession>
<evidence type="ECO:0000259" key="1">
    <source>
        <dbReference type="Pfam" id="PF17111"/>
    </source>
</evidence>
<dbReference type="AlphaFoldDB" id="W9NNV8"/>
<reference evidence="2" key="1">
    <citation type="submission" date="2011-10" db="EMBL/GenBank/DDBJ databases">
        <title>The Genome Sequence of Fusarium oxysporum HDV247.</title>
        <authorList>
            <consortium name="The Broad Institute Genome Sequencing Platform"/>
            <person name="Ma L.-J."/>
            <person name="Gale L.R."/>
            <person name="Schwartz D.C."/>
            <person name="Zhou S."/>
            <person name="Corby-Kistler H."/>
            <person name="Young S.K."/>
            <person name="Zeng Q."/>
            <person name="Gargeya S."/>
            <person name="Fitzgerald M."/>
            <person name="Haas B."/>
            <person name="Abouelleil A."/>
            <person name="Alvarado L."/>
            <person name="Arachchi H.M."/>
            <person name="Berlin A."/>
            <person name="Brown A."/>
            <person name="Chapman S.B."/>
            <person name="Chen Z."/>
            <person name="Dunbar C."/>
            <person name="Freedman E."/>
            <person name="Gearin G."/>
            <person name="Goldberg J."/>
            <person name="Griggs A."/>
            <person name="Gujja S."/>
            <person name="Heiman D."/>
            <person name="Howarth C."/>
            <person name="Larson L."/>
            <person name="Lui A."/>
            <person name="MacDonald P.J.P."/>
            <person name="Montmayeur A."/>
            <person name="Murphy C."/>
            <person name="Neiman D."/>
            <person name="Pearson M."/>
            <person name="Priest M."/>
            <person name="Roberts A."/>
            <person name="Saif S."/>
            <person name="Shea T."/>
            <person name="Shenoy N."/>
            <person name="Sisk P."/>
            <person name="Stolte C."/>
            <person name="Sykes S."/>
            <person name="Wortman J."/>
            <person name="Nusbaum C."/>
            <person name="Birren B."/>
        </authorList>
    </citation>
    <scope>NUCLEOTIDE SEQUENCE [LARGE SCALE GENOMIC DNA]</scope>
    <source>
        <strain evidence="2">HDV247</strain>
    </source>
</reference>
<dbReference type="HOGENOM" id="CLU_2622099_0_0_1"/>
<proteinExistence type="predicted"/>
<protein>
    <recommendedName>
        <fullName evidence="1">Azaphilone pigments biosynthesis cluster protein L N-terminal domain-containing protein</fullName>
    </recommendedName>
</protein>
<dbReference type="InterPro" id="IPR031348">
    <property type="entry name" value="PigL_N"/>
</dbReference>
<dbReference type="Pfam" id="PF17111">
    <property type="entry name" value="PigL_N"/>
    <property type="match status" value="1"/>
</dbReference>
<feature type="domain" description="Azaphilone pigments biosynthesis cluster protein L N-terminal" evidence="1">
    <location>
        <begin position="2"/>
        <end position="70"/>
    </location>
</feature>
<gene>
    <name evidence="2" type="ORF">FOVG_17004</name>
</gene>
<evidence type="ECO:0000313" key="2">
    <source>
        <dbReference type="EMBL" id="EXA31682.1"/>
    </source>
</evidence>
<reference evidence="2" key="2">
    <citation type="submission" date="2012-05" db="EMBL/GenBank/DDBJ databases">
        <title>Annotation of the Genome Sequence of Fusarium oxysporum HDV247.</title>
        <authorList>
            <consortium name="The Broad Institute Genomics Platform"/>
            <person name="Ma L.-J."/>
            <person name="Corby-Kistler H."/>
            <person name="Broz K."/>
            <person name="Gale L.R."/>
            <person name="Jonkers W."/>
            <person name="O'Donnell K."/>
            <person name="Ploetz R."/>
            <person name="Steinberg C."/>
            <person name="Schwartz D.C."/>
            <person name="VanEtten H."/>
            <person name="Zhou S."/>
            <person name="Young S.K."/>
            <person name="Zeng Q."/>
            <person name="Gargeya S."/>
            <person name="Fitzgerald M."/>
            <person name="Abouelleil A."/>
            <person name="Alvarado L."/>
            <person name="Chapman S.B."/>
            <person name="Gainer-Dewar J."/>
            <person name="Goldberg J."/>
            <person name="Griggs A."/>
            <person name="Gujja S."/>
            <person name="Hansen M."/>
            <person name="Howarth C."/>
            <person name="Imamovic A."/>
            <person name="Ireland A."/>
            <person name="Larimer J."/>
            <person name="McCowan C."/>
            <person name="Murphy C."/>
            <person name="Pearson M."/>
            <person name="Poon T.W."/>
            <person name="Priest M."/>
            <person name="Roberts A."/>
            <person name="Saif S."/>
            <person name="Shea T."/>
            <person name="Sykes S."/>
            <person name="Wortman J."/>
            <person name="Nusbaum C."/>
            <person name="Birren B."/>
        </authorList>
    </citation>
    <scope>NUCLEOTIDE SEQUENCE</scope>
    <source>
        <strain evidence="2">HDV247</strain>
    </source>
</reference>
<sequence>MTFQELVKRRSMRSGSESRMSFRDWAKLTYMNGDIISFKEMLAGYTLTINVAMADANLSVTHPNTRSLSNWLIGAPPK</sequence>